<organism evidence="1 2">
    <name type="scientific">Araneus ventricosus</name>
    <name type="common">Orbweaver spider</name>
    <name type="synonym">Epeira ventricosa</name>
    <dbReference type="NCBI Taxonomy" id="182803"/>
    <lineage>
        <taxon>Eukaryota</taxon>
        <taxon>Metazoa</taxon>
        <taxon>Ecdysozoa</taxon>
        <taxon>Arthropoda</taxon>
        <taxon>Chelicerata</taxon>
        <taxon>Arachnida</taxon>
        <taxon>Araneae</taxon>
        <taxon>Araneomorphae</taxon>
        <taxon>Entelegynae</taxon>
        <taxon>Araneoidea</taxon>
        <taxon>Araneidae</taxon>
        <taxon>Araneus</taxon>
    </lineage>
</organism>
<name>A0A4Y2MPK6_ARAVE</name>
<keyword evidence="2" id="KW-1185">Reference proteome</keyword>
<dbReference type="EMBL" id="BGPR01007726">
    <property type="protein sequence ID" value="GBN29055.1"/>
    <property type="molecule type" value="Genomic_DNA"/>
</dbReference>
<evidence type="ECO:0000313" key="1">
    <source>
        <dbReference type="EMBL" id="GBN29055.1"/>
    </source>
</evidence>
<reference evidence="1 2" key="1">
    <citation type="journal article" date="2019" name="Sci. Rep.">
        <title>Orb-weaving spider Araneus ventricosus genome elucidates the spidroin gene catalogue.</title>
        <authorList>
            <person name="Kono N."/>
            <person name="Nakamura H."/>
            <person name="Ohtoshi R."/>
            <person name="Moran D.A.P."/>
            <person name="Shinohara A."/>
            <person name="Yoshida Y."/>
            <person name="Fujiwara M."/>
            <person name="Mori M."/>
            <person name="Tomita M."/>
            <person name="Arakawa K."/>
        </authorList>
    </citation>
    <scope>NUCLEOTIDE SEQUENCE [LARGE SCALE GENOMIC DNA]</scope>
</reference>
<gene>
    <name evidence="1" type="ORF">AVEN_248079_1</name>
</gene>
<protein>
    <submittedName>
        <fullName evidence="1">Uncharacterized protein</fullName>
    </submittedName>
</protein>
<sequence length="106" mass="11502">MSTWMKSRQISKRSLMVRASYGRGWAVSGNGHWDSGLNTRVIAATPRDDFALGLGIAPFRCSKSDAACDSQRKCQNGYCAADGSSLVPRKQLNCNSSKTVSVRVSK</sequence>
<comment type="caution">
    <text evidence="1">The sequence shown here is derived from an EMBL/GenBank/DDBJ whole genome shotgun (WGS) entry which is preliminary data.</text>
</comment>
<accession>A0A4Y2MPK6</accession>
<dbReference type="Proteomes" id="UP000499080">
    <property type="component" value="Unassembled WGS sequence"/>
</dbReference>
<evidence type="ECO:0000313" key="2">
    <source>
        <dbReference type="Proteomes" id="UP000499080"/>
    </source>
</evidence>
<proteinExistence type="predicted"/>
<dbReference type="AlphaFoldDB" id="A0A4Y2MPK6"/>